<keyword evidence="1" id="KW-1277">Toxin-antitoxin system</keyword>
<organism evidence="2 3">
    <name type="scientific">Bacteroides fragilis str. S36L11</name>
    <dbReference type="NCBI Taxonomy" id="1339327"/>
    <lineage>
        <taxon>Bacteria</taxon>
        <taxon>Pseudomonadati</taxon>
        <taxon>Bacteroidota</taxon>
        <taxon>Bacteroidia</taxon>
        <taxon>Bacteroidales</taxon>
        <taxon>Bacteroidaceae</taxon>
        <taxon>Bacteroides</taxon>
    </lineage>
</organism>
<dbReference type="Gene3D" id="3.30.2310.20">
    <property type="entry name" value="RelE-like"/>
    <property type="match status" value="1"/>
</dbReference>
<proteinExistence type="predicted"/>
<protein>
    <submittedName>
        <fullName evidence="2">Plasmid stabilization system family protein</fullName>
    </submittedName>
</protein>
<evidence type="ECO:0000256" key="1">
    <source>
        <dbReference type="ARBA" id="ARBA00022649"/>
    </source>
</evidence>
<dbReference type="InterPro" id="IPR007712">
    <property type="entry name" value="RelE/ParE_toxin"/>
</dbReference>
<dbReference type="Pfam" id="PF05016">
    <property type="entry name" value="ParE_toxin"/>
    <property type="match status" value="1"/>
</dbReference>
<evidence type="ECO:0000313" key="2">
    <source>
        <dbReference type="EMBL" id="EXZ28290.1"/>
    </source>
</evidence>
<dbReference type="RefSeq" id="WP_005793605.1">
    <property type="nucleotide sequence ID" value="NZ_JGDJ01000223.1"/>
</dbReference>
<reference evidence="2 3" key="1">
    <citation type="submission" date="2014-02" db="EMBL/GenBank/DDBJ databases">
        <authorList>
            <person name="Sears C."/>
            <person name="Carroll K."/>
            <person name="Sack B.R."/>
            <person name="Qadri F."/>
            <person name="Myers L.L."/>
            <person name="Chung G.-T."/>
            <person name="Escheverria P."/>
            <person name="Fraser C.M."/>
            <person name="Sadzewicz L."/>
            <person name="Shefchek K.A."/>
            <person name="Tallon L."/>
            <person name="Das S.P."/>
            <person name="Daugherty S."/>
            <person name="Mongodin E.F."/>
        </authorList>
    </citation>
    <scope>NUCLEOTIDE SEQUENCE [LARGE SCALE GENOMIC DNA]</scope>
    <source>
        <strain evidence="2 3">S36L11</strain>
    </source>
</reference>
<dbReference type="PATRIC" id="fig|1339327.3.peg.3093"/>
<name>A0A015X2C5_BACFG</name>
<dbReference type="GeneID" id="60367095"/>
<dbReference type="InterPro" id="IPR035093">
    <property type="entry name" value="RelE/ParE_toxin_dom_sf"/>
</dbReference>
<gene>
    <name evidence="2" type="ORF">M136_2502</name>
</gene>
<dbReference type="Proteomes" id="UP000022082">
    <property type="component" value="Unassembled WGS sequence"/>
</dbReference>
<sequence>MMKIAWTIRAQKRVIEILEYSQQEFGNKAADRLARTIEQKTLQLINNPFRGPVELILAKEKQISCRYLLVNPYKIIYYVDEKEETIFIVTLFHTHQHPSKLNREVGL</sequence>
<dbReference type="SUPFAM" id="SSF143011">
    <property type="entry name" value="RelE-like"/>
    <property type="match status" value="1"/>
</dbReference>
<dbReference type="AlphaFoldDB" id="A0A015X2C5"/>
<comment type="caution">
    <text evidence="2">The sequence shown here is derived from an EMBL/GenBank/DDBJ whole genome shotgun (WGS) entry which is preliminary data.</text>
</comment>
<dbReference type="EMBL" id="JGDJ01000223">
    <property type="protein sequence ID" value="EXZ28290.1"/>
    <property type="molecule type" value="Genomic_DNA"/>
</dbReference>
<evidence type="ECO:0000313" key="3">
    <source>
        <dbReference type="Proteomes" id="UP000022082"/>
    </source>
</evidence>
<accession>A0A015X2C5</accession>